<dbReference type="EMBL" id="BBWV01000001">
    <property type="protein sequence ID" value="GAO41595.1"/>
    <property type="molecule type" value="Genomic_DNA"/>
</dbReference>
<comment type="similarity">
    <text evidence="2">Belongs to the EamA transporter family.</text>
</comment>
<keyword evidence="5 7" id="KW-0472">Membrane</keyword>
<dbReference type="SUPFAM" id="SSF103481">
    <property type="entry name" value="Multidrug resistance efflux transporter EmrE"/>
    <property type="match status" value="2"/>
</dbReference>
<feature type="transmembrane region" description="Helical" evidence="7">
    <location>
        <begin position="161"/>
        <end position="182"/>
    </location>
</feature>
<dbReference type="PANTHER" id="PTHR32322:SF2">
    <property type="entry name" value="EAMA DOMAIN-CONTAINING PROTEIN"/>
    <property type="match status" value="1"/>
</dbReference>
<gene>
    <name evidence="9" type="ORF">FPE01S_01_06090</name>
</gene>
<feature type="transmembrane region" description="Helical" evidence="7">
    <location>
        <begin position="228"/>
        <end position="250"/>
    </location>
</feature>
<feature type="transmembrane region" description="Helical" evidence="7">
    <location>
        <begin position="73"/>
        <end position="94"/>
    </location>
</feature>
<dbReference type="InterPro" id="IPR037185">
    <property type="entry name" value="EmrE-like"/>
</dbReference>
<feature type="transmembrane region" description="Helical" evidence="7">
    <location>
        <begin position="129"/>
        <end position="146"/>
    </location>
</feature>
<feature type="transmembrane region" description="Helical" evidence="7">
    <location>
        <begin position="262"/>
        <end position="278"/>
    </location>
</feature>
<dbReference type="Pfam" id="PF00892">
    <property type="entry name" value="EamA"/>
    <property type="match status" value="2"/>
</dbReference>
<keyword evidence="10" id="KW-1185">Reference proteome</keyword>
<proteinExistence type="inferred from homology"/>
<dbReference type="GO" id="GO:0016020">
    <property type="term" value="C:membrane"/>
    <property type="evidence" value="ECO:0007669"/>
    <property type="project" value="UniProtKB-SubCell"/>
</dbReference>
<feature type="transmembrane region" description="Helical" evidence="7">
    <location>
        <begin position="100"/>
        <end position="117"/>
    </location>
</feature>
<evidence type="ECO:0000256" key="3">
    <source>
        <dbReference type="ARBA" id="ARBA00022692"/>
    </source>
</evidence>
<evidence type="ECO:0000313" key="9">
    <source>
        <dbReference type="EMBL" id="GAO41595.1"/>
    </source>
</evidence>
<dbReference type="OrthoDB" id="9812547at2"/>
<feature type="domain" description="EamA" evidence="8">
    <location>
        <begin position="15"/>
        <end position="146"/>
    </location>
</feature>
<dbReference type="RefSeq" id="WP_072053945.1">
    <property type="nucleotide sequence ID" value="NZ_BBWV01000001.1"/>
</dbReference>
<feature type="transmembrane region" description="Helical" evidence="7">
    <location>
        <begin position="12"/>
        <end position="33"/>
    </location>
</feature>
<organism evidence="9 10">
    <name type="scientific">Flavihumibacter petaseus NBRC 106054</name>
    <dbReference type="NCBI Taxonomy" id="1220578"/>
    <lineage>
        <taxon>Bacteria</taxon>
        <taxon>Pseudomonadati</taxon>
        <taxon>Bacteroidota</taxon>
        <taxon>Chitinophagia</taxon>
        <taxon>Chitinophagales</taxon>
        <taxon>Chitinophagaceae</taxon>
        <taxon>Flavihumibacter</taxon>
    </lineage>
</organism>
<dbReference type="Proteomes" id="UP000033121">
    <property type="component" value="Unassembled WGS sequence"/>
</dbReference>
<evidence type="ECO:0000256" key="6">
    <source>
        <dbReference type="SAM" id="MobiDB-lite"/>
    </source>
</evidence>
<feature type="domain" description="EamA" evidence="8">
    <location>
        <begin position="164"/>
        <end position="301"/>
    </location>
</feature>
<evidence type="ECO:0000256" key="1">
    <source>
        <dbReference type="ARBA" id="ARBA00004141"/>
    </source>
</evidence>
<dbReference type="InterPro" id="IPR000620">
    <property type="entry name" value="EamA_dom"/>
</dbReference>
<keyword evidence="4 7" id="KW-1133">Transmembrane helix</keyword>
<dbReference type="AlphaFoldDB" id="A0A0E9MWV0"/>
<comment type="subcellular location">
    <subcellularLocation>
        <location evidence="1">Membrane</location>
        <topology evidence="1">Multi-pass membrane protein</topology>
    </subcellularLocation>
</comment>
<feature type="region of interest" description="Disordered" evidence="6">
    <location>
        <begin position="315"/>
        <end position="350"/>
    </location>
</feature>
<evidence type="ECO:0000256" key="2">
    <source>
        <dbReference type="ARBA" id="ARBA00007362"/>
    </source>
</evidence>
<reference evidence="9 10" key="1">
    <citation type="submission" date="2015-04" db="EMBL/GenBank/DDBJ databases">
        <title>Whole genome shotgun sequence of Flavihumibacter petaseus NBRC 106054.</title>
        <authorList>
            <person name="Miyazawa S."/>
            <person name="Hosoyama A."/>
            <person name="Hashimoto M."/>
            <person name="Noguchi M."/>
            <person name="Tsuchikane K."/>
            <person name="Ohji S."/>
            <person name="Yamazoe A."/>
            <person name="Ichikawa N."/>
            <person name="Kimura A."/>
            <person name="Fujita N."/>
        </authorList>
    </citation>
    <scope>NUCLEOTIDE SEQUENCE [LARGE SCALE GENOMIC DNA]</scope>
    <source>
        <strain evidence="9 10">NBRC 106054</strain>
    </source>
</reference>
<evidence type="ECO:0000256" key="4">
    <source>
        <dbReference type="ARBA" id="ARBA00022989"/>
    </source>
</evidence>
<keyword evidence="3 7" id="KW-0812">Transmembrane</keyword>
<evidence type="ECO:0000256" key="7">
    <source>
        <dbReference type="SAM" id="Phobius"/>
    </source>
</evidence>
<accession>A0A0E9MWV0</accession>
<feature type="transmembrane region" description="Helical" evidence="7">
    <location>
        <begin position="39"/>
        <end position="61"/>
    </location>
</feature>
<comment type="caution">
    <text evidence="9">The sequence shown here is derived from an EMBL/GenBank/DDBJ whole genome shotgun (WGS) entry which is preliminary data.</text>
</comment>
<sequence length="350" mass="37448">MSASTTKNASPALVVLAFATVYIVWGSTYFFIQKGVHEIPALLMGAIRFLASGAIMMAWCFYKGEKLWSWPQVKAAAVTGLLLLLVGNGAVIWAEKTLPSSLVAVLVSSAPLWFVLLDKPKWKENLSSRSTIIGLLVGFVGVVLLFKEQVSAVIGGSGHSGQIWGLVILMIGAISWSGGSLYSKYNSKGPGAVSTAWQMLTAGLAFTIGSGLNNEWKDFHPAAVSGQAWFAVGYLITMGSLVGYSAYVWLLQVRPATQVSTYAYVNPVVAVLLGTLLAGETMTALQLTGLAVILTSVLLINLSKYRSAKPVQAATALPQADEKPQPASGAHGNRYLQDRRERRKPEELAQ</sequence>
<evidence type="ECO:0000256" key="5">
    <source>
        <dbReference type="ARBA" id="ARBA00023136"/>
    </source>
</evidence>
<feature type="transmembrane region" description="Helical" evidence="7">
    <location>
        <begin position="189"/>
        <end position="208"/>
    </location>
</feature>
<protein>
    <submittedName>
        <fullName evidence="9">Putative DMT family transporter</fullName>
    </submittedName>
</protein>
<dbReference type="PANTHER" id="PTHR32322">
    <property type="entry name" value="INNER MEMBRANE TRANSPORTER"/>
    <property type="match status" value="1"/>
</dbReference>
<evidence type="ECO:0000259" key="8">
    <source>
        <dbReference type="Pfam" id="PF00892"/>
    </source>
</evidence>
<name>A0A0E9MWV0_9BACT</name>
<dbReference type="InterPro" id="IPR050638">
    <property type="entry name" value="AA-Vitamin_Transporters"/>
</dbReference>
<feature type="transmembrane region" description="Helical" evidence="7">
    <location>
        <begin position="284"/>
        <end position="302"/>
    </location>
</feature>
<evidence type="ECO:0000313" key="10">
    <source>
        <dbReference type="Proteomes" id="UP000033121"/>
    </source>
</evidence>
<feature type="compositionally biased region" description="Basic and acidic residues" evidence="6">
    <location>
        <begin position="336"/>
        <end position="350"/>
    </location>
</feature>